<dbReference type="EMBL" id="JANBUW010000048">
    <property type="protein sequence ID" value="KAJ2850004.1"/>
    <property type="molecule type" value="Genomic_DNA"/>
</dbReference>
<name>A0A9W8I7M9_9FUNG</name>
<accession>A0A9W8I7M9</accession>
<organism evidence="2 3">
    <name type="scientific">Coemansia brasiliensis</name>
    <dbReference type="NCBI Taxonomy" id="2650707"/>
    <lineage>
        <taxon>Eukaryota</taxon>
        <taxon>Fungi</taxon>
        <taxon>Fungi incertae sedis</taxon>
        <taxon>Zoopagomycota</taxon>
        <taxon>Kickxellomycotina</taxon>
        <taxon>Kickxellomycetes</taxon>
        <taxon>Kickxellales</taxon>
        <taxon>Kickxellaceae</taxon>
        <taxon>Coemansia</taxon>
    </lineage>
</organism>
<dbReference type="AlphaFoldDB" id="A0A9W8I7M9"/>
<keyword evidence="3" id="KW-1185">Reference proteome</keyword>
<proteinExistence type="predicted"/>
<dbReference type="Proteomes" id="UP001139887">
    <property type="component" value="Unassembled WGS sequence"/>
</dbReference>
<evidence type="ECO:0000313" key="2">
    <source>
        <dbReference type="EMBL" id="KAJ2850004.1"/>
    </source>
</evidence>
<feature type="compositionally biased region" description="Polar residues" evidence="1">
    <location>
        <begin position="180"/>
        <end position="189"/>
    </location>
</feature>
<feature type="compositionally biased region" description="Low complexity" evidence="1">
    <location>
        <begin position="377"/>
        <end position="393"/>
    </location>
</feature>
<feature type="compositionally biased region" description="Low complexity" evidence="1">
    <location>
        <begin position="404"/>
        <end position="414"/>
    </location>
</feature>
<feature type="compositionally biased region" description="Polar residues" evidence="1">
    <location>
        <begin position="394"/>
        <end position="403"/>
    </location>
</feature>
<feature type="region of interest" description="Disordered" evidence="1">
    <location>
        <begin position="457"/>
        <end position="503"/>
    </location>
</feature>
<feature type="compositionally biased region" description="Low complexity" evidence="1">
    <location>
        <begin position="485"/>
        <end position="499"/>
    </location>
</feature>
<evidence type="ECO:0000313" key="3">
    <source>
        <dbReference type="Proteomes" id="UP001139887"/>
    </source>
</evidence>
<sequence length="527" mass="55351">MNTAGLSASTTSSNGLRALPRSITGANSLVSPTSPTTAAALTLASSGLLNTANQQPIVLTPGQFAVECGGVLLDPATNEVCLLFYPDSSEWRLPMGRSDVMSGSEQQQKPFTPANECSMAGCEPMSHAAQRLISKATGYRCSHLHPSVSSNAKQNPCAYIGPQMVEPLALQIEQRAAQPETASPSSSRGSPDAFDFSGTGLLSEPASSTADEAPPGKPDAREQGHGGGQLEGIGNALGLVATENDSGYQQPRSGSANASQFVMTYYYMAWLTQNRFESRAATHPVGPATDANQQPDSSNMLLADSTTNRLQQQQQQPRTLPLAEVTWFKVDTAAQVLTNASDKVALREAINRLTRLAMPEPPFAYSAALAGQSQAEQAPDLQKPQQQQQQPAATNTDNGNAQPSSSSASSASLSDGATKAENTSASASRLLMPPSSSSNSRNIDILRKTATSISKRGGSIFKKRANNLPEANDDDAEDAAGRQLTTTAQSPPAAATSPSHKPIIVPRKNAMPRMFSIFYKIVGSSSA</sequence>
<dbReference type="OrthoDB" id="5573832at2759"/>
<gene>
    <name evidence="2" type="ORF">IWW36_002232</name>
</gene>
<evidence type="ECO:0000256" key="1">
    <source>
        <dbReference type="SAM" id="MobiDB-lite"/>
    </source>
</evidence>
<feature type="region of interest" description="Disordered" evidence="1">
    <location>
        <begin position="174"/>
        <end position="233"/>
    </location>
</feature>
<feature type="region of interest" description="Disordered" evidence="1">
    <location>
        <begin position="370"/>
        <end position="444"/>
    </location>
</feature>
<comment type="caution">
    <text evidence="2">The sequence shown here is derived from an EMBL/GenBank/DDBJ whole genome shotgun (WGS) entry which is preliminary data.</text>
</comment>
<protein>
    <submittedName>
        <fullName evidence="2">Uncharacterized protein</fullName>
    </submittedName>
</protein>
<reference evidence="2" key="1">
    <citation type="submission" date="2022-07" db="EMBL/GenBank/DDBJ databases">
        <title>Phylogenomic reconstructions and comparative analyses of Kickxellomycotina fungi.</title>
        <authorList>
            <person name="Reynolds N.K."/>
            <person name="Stajich J.E."/>
            <person name="Barry K."/>
            <person name="Grigoriev I.V."/>
            <person name="Crous P."/>
            <person name="Smith M.E."/>
        </authorList>
    </citation>
    <scope>NUCLEOTIDE SEQUENCE</scope>
    <source>
        <strain evidence="2">NRRL 1566</strain>
    </source>
</reference>